<protein>
    <submittedName>
        <fullName evidence="1">Uncharacterized protein</fullName>
    </submittedName>
</protein>
<evidence type="ECO:0000313" key="1">
    <source>
        <dbReference type="EMBL" id="KAG1775018.1"/>
    </source>
</evidence>
<dbReference type="AlphaFoldDB" id="A0A9P6ZR91"/>
<dbReference type="OrthoDB" id="3235114at2759"/>
<sequence length="100" mass="11031">LKMLKRAGWGYDLAGVESTGRGECTVLCPACPQPGKNLPDNWHDAPKGKQCIVSKDSVDPSLGRGWAYFIEEMAYKMYLQTCSSNTQQVSFCCICICNCL</sequence>
<accession>A0A9P6ZR91</accession>
<feature type="non-terminal residue" evidence="1">
    <location>
        <position position="1"/>
    </location>
</feature>
<gene>
    <name evidence="1" type="ORF">EV702DRAFT_973842</name>
</gene>
<dbReference type="EMBL" id="JABBWD010000037">
    <property type="protein sequence ID" value="KAG1775018.1"/>
    <property type="molecule type" value="Genomic_DNA"/>
</dbReference>
<name>A0A9P6ZR91_9AGAM</name>
<comment type="caution">
    <text evidence="1">The sequence shown here is derived from an EMBL/GenBank/DDBJ whole genome shotgun (WGS) entry which is preliminary data.</text>
</comment>
<keyword evidence="2" id="KW-1185">Reference proteome</keyword>
<organism evidence="1 2">
    <name type="scientific">Suillus placidus</name>
    <dbReference type="NCBI Taxonomy" id="48579"/>
    <lineage>
        <taxon>Eukaryota</taxon>
        <taxon>Fungi</taxon>
        <taxon>Dikarya</taxon>
        <taxon>Basidiomycota</taxon>
        <taxon>Agaricomycotina</taxon>
        <taxon>Agaricomycetes</taxon>
        <taxon>Agaricomycetidae</taxon>
        <taxon>Boletales</taxon>
        <taxon>Suillineae</taxon>
        <taxon>Suillaceae</taxon>
        <taxon>Suillus</taxon>
    </lineage>
</organism>
<reference evidence="1" key="1">
    <citation type="journal article" date="2020" name="New Phytol.">
        <title>Comparative genomics reveals dynamic genome evolution in host specialist ectomycorrhizal fungi.</title>
        <authorList>
            <person name="Lofgren L.A."/>
            <person name="Nguyen N.H."/>
            <person name="Vilgalys R."/>
            <person name="Ruytinx J."/>
            <person name="Liao H.L."/>
            <person name="Branco S."/>
            <person name="Kuo A."/>
            <person name="LaButti K."/>
            <person name="Lipzen A."/>
            <person name="Andreopoulos W."/>
            <person name="Pangilinan J."/>
            <person name="Riley R."/>
            <person name="Hundley H."/>
            <person name="Na H."/>
            <person name="Barry K."/>
            <person name="Grigoriev I.V."/>
            <person name="Stajich J.E."/>
            <person name="Kennedy P.G."/>
        </authorList>
    </citation>
    <scope>NUCLEOTIDE SEQUENCE</scope>
    <source>
        <strain evidence="1">DOB743</strain>
    </source>
</reference>
<dbReference type="Proteomes" id="UP000714275">
    <property type="component" value="Unassembled WGS sequence"/>
</dbReference>
<evidence type="ECO:0000313" key="2">
    <source>
        <dbReference type="Proteomes" id="UP000714275"/>
    </source>
</evidence>
<proteinExistence type="predicted"/>